<proteinExistence type="predicted"/>
<gene>
    <name evidence="2" type="ORF">ARMGADRAFT_1087109</name>
</gene>
<protein>
    <submittedName>
        <fullName evidence="2">Uncharacterized protein</fullName>
    </submittedName>
</protein>
<dbReference type="PROSITE" id="PS51257">
    <property type="entry name" value="PROKAR_LIPOPROTEIN"/>
    <property type="match status" value="1"/>
</dbReference>
<dbReference type="STRING" id="47427.A0A2H3D9T7"/>
<dbReference type="Proteomes" id="UP000217790">
    <property type="component" value="Unassembled WGS sequence"/>
</dbReference>
<feature type="region of interest" description="Disordered" evidence="1">
    <location>
        <begin position="1"/>
        <end position="20"/>
    </location>
</feature>
<feature type="region of interest" description="Disordered" evidence="1">
    <location>
        <begin position="213"/>
        <end position="251"/>
    </location>
</feature>
<organism evidence="2 3">
    <name type="scientific">Armillaria gallica</name>
    <name type="common">Bulbous honey fungus</name>
    <name type="synonym">Armillaria bulbosa</name>
    <dbReference type="NCBI Taxonomy" id="47427"/>
    <lineage>
        <taxon>Eukaryota</taxon>
        <taxon>Fungi</taxon>
        <taxon>Dikarya</taxon>
        <taxon>Basidiomycota</taxon>
        <taxon>Agaricomycotina</taxon>
        <taxon>Agaricomycetes</taxon>
        <taxon>Agaricomycetidae</taxon>
        <taxon>Agaricales</taxon>
        <taxon>Marasmiineae</taxon>
        <taxon>Physalacriaceae</taxon>
        <taxon>Armillaria</taxon>
    </lineage>
</organism>
<evidence type="ECO:0000313" key="3">
    <source>
        <dbReference type="Proteomes" id="UP000217790"/>
    </source>
</evidence>
<dbReference type="EMBL" id="KZ293688">
    <property type="protein sequence ID" value="PBK85837.1"/>
    <property type="molecule type" value="Genomic_DNA"/>
</dbReference>
<evidence type="ECO:0000313" key="2">
    <source>
        <dbReference type="EMBL" id="PBK85837.1"/>
    </source>
</evidence>
<sequence>MPKGKNTSSAASLKLPKPATGPSQSLISCIEHLRHLLQGLPHHDSVPLDPIQSTYNFSLNPDILEDGGPFAAISQCLEVNFATWRNPDGLIHFAEWGKQLERMIMMLKQAVKMMSEKDREAFSSAWLEQLITAAINQGAKASNRPSQSVLPAKRKANEDASGSNSPTTSTTVDRLSIPGTDIHERSRPLKRFKQSNASHNRPEVINIDLLSDAESESPAEMSPSLSTEASSKVPGTSGEQQRGPSKNAKQVTLNTLGWKAWESEEAKRNFFWAEMEEGAENRRLEAEKQRLRDQRKLDRKREQGAK</sequence>
<dbReference type="OrthoDB" id="3012188at2759"/>
<reference evidence="3" key="1">
    <citation type="journal article" date="2017" name="Nat. Ecol. Evol.">
        <title>Genome expansion and lineage-specific genetic innovations in the forest pathogenic fungi Armillaria.</title>
        <authorList>
            <person name="Sipos G."/>
            <person name="Prasanna A.N."/>
            <person name="Walter M.C."/>
            <person name="O'Connor E."/>
            <person name="Balint B."/>
            <person name="Krizsan K."/>
            <person name="Kiss B."/>
            <person name="Hess J."/>
            <person name="Varga T."/>
            <person name="Slot J."/>
            <person name="Riley R."/>
            <person name="Boka B."/>
            <person name="Rigling D."/>
            <person name="Barry K."/>
            <person name="Lee J."/>
            <person name="Mihaltcheva S."/>
            <person name="LaButti K."/>
            <person name="Lipzen A."/>
            <person name="Waldron R."/>
            <person name="Moloney N.M."/>
            <person name="Sperisen C."/>
            <person name="Kredics L."/>
            <person name="Vagvoelgyi C."/>
            <person name="Patrignani A."/>
            <person name="Fitzpatrick D."/>
            <person name="Nagy I."/>
            <person name="Doyle S."/>
            <person name="Anderson J.B."/>
            <person name="Grigoriev I.V."/>
            <person name="Gueldener U."/>
            <person name="Muensterkoetter M."/>
            <person name="Nagy L.G."/>
        </authorList>
    </citation>
    <scope>NUCLEOTIDE SEQUENCE [LARGE SCALE GENOMIC DNA]</scope>
    <source>
        <strain evidence="3">Ar21-2</strain>
    </source>
</reference>
<name>A0A2H3D9T7_ARMGA</name>
<accession>A0A2H3D9T7</accession>
<feature type="region of interest" description="Disordered" evidence="1">
    <location>
        <begin position="138"/>
        <end position="200"/>
    </location>
</feature>
<feature type="region of interest" description="Disordered" evidence="1">
    <location>
        <begin position="281"/>
        <end position="306"/>
    </location>
</feature>
<feature type="compositionally biased region" description="Polar residues" evidence="1">
    <location>
        <begin position="1"/>
        <end position="11"/>
    </location>
</feature>
<feature type="compositionally biased region" description="Polar residues" evidence="1">
    <location>
        <begin position="227"/>
        <end position="251"/>
    </location>
</feature>
<dbReference type="AlphaFoldDB" id="A0A2H3D9T7"/>
<evidence type="ECO:0000256" key="1">
    <source>
        <dbReference type="SAM" id="MobiDB-lite"/>
    </source>
</evidence>
<keyword evidence="3" id="KW-1185">Reference proteome</keyword>
<feature type="compositionally biased region" description="Polar residues" evidence="1">
    <location>
        <begin position="160"/>
        <end position="173"/>
    </location>
</feature>
<dbReference type="InParanoid" id="A0A2H3D9T7"/>
<feature type="compositionally biased region" description="Polar residues" evidence="1">
    <location>
        <begin position="139"/>
        <end position="149"/>
    </location>
</feature>